<dbReference type="AlphaFoldDB" id="A0A455BEU6"/>
<reference evidence="3" key="1">
    <citation type="submission" date="2025-08" db="UniProtKB">
        <authorList>
            <consortium name="RefSeq"/>
        </authorList>
    </citation>
    <scope>IDENTIFICATION</scope>
    <source>
        <tissue evidence="3">Muscle</tissue>
    </source>
</reference>
<dbReference type="InterPro" id="IPR016208">
    <property type="entry name" value="Ald_Oxase/xanthine_DH-like"/>
</dbReference>
<feature type="domain" description="Aldehyde oxidase/xanthine dehydrogenase second molybdopterin binding" evidence="1">
    <location>
        <begin position="6"/>
        <end position="125"/>
    </location>
</feature>
<dbReference type="OrthoDB" id="8300278at2759"/>
<evidence type="ECO:0000313" key="3">
    <source>
        <dbReference type="RefSeq" id="XP_028342481.1"/>
    </source>
</evidence>
<dbReference type="GO" id="GO:0016491">
    <property type="term" value="F:oxidoreductase activity"/>
    <property type="evidence" value="ECO:0007669"/>
    <property type="project" value="InterPro"/>
</dbReference>
<dbReference type="InterPro" id="IPR037165">
    <property type="entry name" value="AldOxase/xan_DH_Mopterin-bd_sf"/>
</dbReference>
<evidence type="ECO:0000259" key="1">
    <source>
        <dbReference type="Pfam" id="PF20256"/>
    </source>
</evidence>
<dbReference type="KEGG" id="pcad:114485362"/>
<organism evidence="2 3">
    <name type="scientific">Physeter macrocephalus</name>
    <name type="common">Sperm whale</name>
    <name type="synonym">Physeter catodon</name>
    <dbReference type="NCBI Taxonomy" id="9755"/>
    <lineage>
        <taxon>Eukaryota</taxon>
        <taxon>Metazoa</taxon>
        <taxon>Chordata</taxon>
        <taxon>Craniata</taxon>
        <taxon>Vertebrata</taxon>
        <taxon>Euteleostomi</taxon>
        <taxon>Mammalia</taxon>
        <taxon>Eutheria</taxon>
        <taxon>Laurasiatheria</taxon>
        <taxon>Artiodactyla</taxon>
        <taxon>Whippomorpha</taxon>
        <taxon>Cetacea</taxon>
        <taxon>Odontoceti</taxon>
        <taxon>Physeteridae</taxon>
        <taxon>Physeter</taxon>
    </lineage>
</organism>
<dbReference type="Pfam" id="PF20256">
    <property type="entry name" value="MoCoBD_2"/>
    <property type="match status" value="1"/>
</dbReference>
<proteinExistence type="predicted"/>
<dbReference type="RefSeq" id="XP_028342481.1">
    <property type="nucleotide sequence ID" value="XM_028486680.2"/>
</dbReference>
<dbReference type="Proteomes" id="UP000248484">
    <property type="component" value="Unplaced"/>
</dbReference>
<sequence>MSSPQVMAAYRGTVSLSATGFYRTPNLGYNFEMNSGNAFHYFTYGVACSEVEIDCLTGDHKNLRTDIVMDVGSSLNPAIDIGQVEGAFVQGLGLFTLEELHYSPEGSLHTRGPSTYKIPAFGSIPTDFRVTLLRDCPNKKAIYASKAVGEPPLFLGASIFFAIKDAIRAARAQHTDNNTKELFRLDSPATPEKIRNACVDKFTTLCVTDVPENCKPWSLKV</sequence>
<dbReference type="FunFam" id="3.30.365.10:FF:000004">
    <property type="entry name" value="Xanthine dehydrogenase oxidase"/>
    <property type="match status" value="1"/>
</dbReference>
<accession>A0A455BEU6</accession>
<dbReference type="InParanoid" id="A0A455BEU6"/>
<dbReference type="PANTHER" id="PTHR45444:SF3">
    <property type="entry name" value="XANTHINE DEHYDROGENASE"/>
    <property type="match status" value="1"/>
</dbReference>
<gene>
    <name evidence="3" type="primary">LOC114485362</name>
</gene>
<name>A0A455BEU6_PHYMC</name>
<dbReference type="SUPFAM" id="SSF56003">
    <property type="entry name" value="Molybdenum cofactor-binding domain"/>
    <property type="match status" value="1"/>
</dbReference>
<protein>
    <submittedName>
        <fullName evidence="3">Xanthine dehydrogenase/oxidase-like</fullName>
    </submittedName>
</protein>
<keyword evidence="2" id="KW-1185">Reference proteome</keyword>
<dbReference type="PANTHER" id="PTHR45444">
    <property type="entry name" value="XANTHINE DEHYDROGENASE"/>
    <property type="match status" value="1"/>
</dbReference>
<dbReference type="GO" id="GO:0005506">
    <property type="term" value="F:iron ion binding"/>
    <property type="evidence" value="ECO:0007669"/>
    <property type="project" value="InterPro"/>
</dbReference>
<dbReference type="GeneID" id="114485362"/>
<dbReference type="InterPro" id="IPR046867">
    <property type="entry name" value="AldOxase/xan_DH_MoCoBD2"/>
</dbReference>
<dbReference type="Gene3D" id="3.30.365.10">
    <property type="entry name" value="Aldehyde oxidase/xanthine dehydrogenase, molybdopterin binding domain"/>
    <property type="match status" value="1"/>
</dbReference>
<evidence type="ECO:0000313" key="2">
    <source>
        <dbReference type="Proteomes" id="UP000248484"/>
    </source>
</evidence>